<gene>
    <name evidence="2" type="ORF">WOLCODRAFT_19125</name>
</gene>
<sequence>MTSKFVKDFIKAIFKTQLMDFTLCMEAYLIAGIQVGVVSNHVQEVLELKKQIATLIIQKLRTGIHCMNYNNFENLITAKYGVTYKGWPLAKFCCPSNIGLCNELTILLHIFKTGVAYFHLMSADEFQKWRDDRIQASIVQAQQTGSQDSQDTINNEPSIPTMALQQTTPQQPPTSAPAHSALHFGSTPSLPPSSPAPSQLFPASAPSQSLSATTPASTTLPHTHAQTHIDGNTQQEHIPPLGVTFINAVIAQDGLSIVGTKRQCKHRSDNAPKPKNSQSAHGENILPSAITSTQP</sequence>
<dbReference type="EMBL" id="KB468168">
    <property type="protein sequence ID" value="PCH44746.1"/>
    <property type="molecule type" value="Genomic_DNA"/>
</dbReference>
<proteinExistence type="predicted"/>
<evidence type="ECO:0000256" key="1">
    <source>
        <dbReference type="SAM" id="MobiDB-lite"/>
    </source>
</evidence>
<organism evidence="2 3">
    <name type="scientific">Wolfiporia cocos (strain MD-104)</name>
    <name type="common">Brown rot fungus</name>
    <dbReference type="NCBI Taxonomy" id="742152"/>
    <lineage>
        <taxon>Eukaryota</taxon>
        <taxon>Fungi</taxon>
        <taxon>Dikarya</taxon>
        <taxon>Basidiomycota</taxon>
        <taxon>Agaricomycotina</taxon>
        <taxon>Agaricomycetes</taxon>
        <taxon>Polyporales</taxon>
        <taxon>Phaeolaceae</taxon>
        <taxon>Wolfiporia</taxon>
    </lineage>
</organism>
<keyword evidence="3" id="KW-1185">Reference proteome</keyword>
<name>A0A2H3JRG7_WOLCO</name>
<evidence type="ECO:0000313" key="2">
    <source>
        <dbReference type="EMBL" id="PCH44746.1"/>
    </source>
</evidence>
<dbReference type="STRING" id="742152.A0A2H3JRG7"/>
<feature type="region of interest" description="Disordered" evidence="1">
    <location>
        <begin position="165"/>
        <end position="224"/>
    </location>
</feature>
<feature type="compositionally biased region" description="Low complexity" evidence="1">
    <location>
        <begin position="196"/>
        <end position="224"/>
    </location>
</feature>
<dbReference type="AlphaFoldDB" id="A0A2H3JRG7"/>
<accession>A0A2H3JRG7</accession>
<protein>
    <submittedName>
        <fullName evidence="2">Uncharacterized protein</fullName>
    </submittedName>
</protein>
<reference evidence="2 3" key="1">
    <citation type="journal article" date="2012" name="Science">
        <title>The Paleozoic origin of enzymatic lignin decomposition reconstructed from 31 fungal genomes.</title>
        <authorList>
            <person name="Floudas D."/>
            <person name="Binder M."/>
            <person name="Riley R."/>
            <person name="Barry K."/>
            <person name="Blanchette R.A."/>
            <person name="Henrissat B."/>
            <person name="Martinez A.T."/>
            <person name="Otillar R."/>
            <person name="Spatafora J.W."/>
            <person name="Yadav J.S."/>
            <person name="Aerts A."/>
            <person name="Benoit I."/>
            <person name="Boyd A."/>
            <person name="Carlson A."/>
            <person name="Copeland A."/>
            <person name="Coutinho P.M."/>
            <person name="de Vries R.P."/>
            <person name="Ferreira P."/>
            <person name="Findley K."/>
            <person name="Foster B."/>
            <person name="Gaskell J."/>
            <person name="Glotzer D."/>
            <person name="Gorecki P."/>
            <person name="Heitman J."/>
            <person name="Hesse C."/>
            <person name="Hori C."/>
            <person name="Igarashi K."/>
            <person name="Jurgens J.A."/>
            <person name="Kallen N."/>
            <person name="Kersten P."/>
            <person name="Kohler A."/>
            <person name="Kuees U."/>
            <person name="Kumar T.K.A."/>
            <person name="Kuo A."/>
            <person name="LaButti K."/>
            <person name="Larrondo L.F."/>
            <person name="Lindquist E."/>
            <person name="Ling A."/>
            <person name="Lombard V."/>
            <person name="Lucas S."/>
            <person name="Lundell T."/>
            <person name="Martin R."/>
            <person name="McLaughlin D.J."/>
            <person name="Morgenstern I."/>
            <person name="Morin E."/>
            <person name="Murat C."/>
            <person name="Nagy L.G."/>
            <person name="Nolan M."/>
            <person name="Ohm R.A."/>
            <person name="Patyshakuliyeva A."/>
            <person name="Rokas A."/>
            <person name="Ruiz-Duenas F.J."/>
            <person name="Sabat G."/>
            <person name="Salamov A."/>
            <person name="Samejima M."/>
            <person name="Schmutz J."/>
            <person name="Slot J.C."/>
            <person name="St John F."/>
            <person name="Stenlid J."/>
            <person name="Sun H."/>
            <person name="Sun S."/>
            <person name="Syed K."/>
            <person name="Tsang A."/>
            <person name="Wiebenga A."/>
            <person name="Young D."/>
            <person name="Pisabarro A."/>
            <person name="Eastwood D.C."/>
            <person name="Martin F."/>
            <person name="Cullen D."/>
            <person name="Grigoriev I.V."/>
            <person name="Hibbett D.S."/>
        </authorList>
    </citation>
    <scope>NUCLEOTIDE SEQUENCE [LARGE SCALE GENOMIC DNA]</scope>
    <source>
        <strain evidence="2 3">MD-104</strain>
    </source>
</reference>
<evidence type="ECO:0000313" key="3">
    <source>
        <dbReference type="Proteomes" id="UP000218811"/>
    </source>
</evidence>
<dbReference type="OrthoDB" id="3267359at2759"/>
<dbReference type="Proteomes" id="UP000218811">
    <property type="component" value="Unassembled WGS sequence"/>
</dbReference>
<feature type="region of interest" description="Disordered" evidence="1">
    <location>
        <begin position="261"/>
        <end position="295"/>
    </location>
</feature>